<organism evidence="1 2">
    <name type="scientific">Tolypothrix tenuis PCC 7101</name>
    <dbReference type="NCBI Taxonomy" id="231146"/>
    <lineage>
        <taxon>Bacteria</taxon>
        <taxon>Bacillati</taxon>
        <taxon>Cyanobacteriota</taxon>
        <taxon>Cyanophyceae</taxon>
        <taxon>Nostocales</taxon>
        <taxon>Tolypothrichaceae</taxon>
        <taxon>Tolypothrix</taxon>
    </lineage>
</organism>
<name>A0A1Z4MW04_9CYAN</name>
<dbReference type="KEGG" id="ttq:NIES37_15790"/>
<reference evidence="1 2" key="1">
    <citation type="submission" date="2017-06" db="EMBL/GenBank/DDBJ databases">
        <title>Genome sequencing of cyanobaciteial culture collection at National Institute for Environmental Studies (NIES).</title>
        <authorList>
            <person name="Hirose Y."/>
            <person name="Shimura Y."/>
            <person name="Fujisawa T."/>
            <person name="Nakamura Y."/>
            <person name="Kawachi M."/>
        </authorList>
    </citation>
    <scope>NUCLEOTIDE SEQUENCE [LARGE SCALE GENOMIC DNA]</scope>
    <source>
        <strain evidence="1 2">NIES-37</strain>
    </source>
</reference>
<accession>A0A1Z4MW04</accession>
<proteinExistence type="predicted"/>
<keyword evidence="2" id="KW-1185">Reference proteome</keyword>
<evidence type="ECO:0000313" key="2">
    <source>
        <dbReference type="Proteomes" id="UP000218785"/>
    </source>
</evidence>
<gene>
    <name evidence="1" type="ORF">NIES37_15790</name>
</gene>
<dbReference type="Proteomes" id="UP000218785">
    <property type="component" value="Chromosome"/>
</dbReference>
<dbReference type="EMBL" id="AP018248">
    <property type="protein sequence ID" value="BAY97635.1"/>
    <property type="molecule type" value="Genomic_DNA"/>
</dbReference>
<sequence length="53" mass="6019">MGFLLSTFKSAIHAKFWHKPCHEKLSLLCPMPNAPCPDKANFAYDLGSQNWII</sequence>
<protein>
    <submittedName>
        <fullName evidence="1">Uncharacterized protein</fullName>
    </submittedName>
</protein>
<dbReference type="AlphaFoldDB" id="A0A1Z4MW04"/>
<evidence type="ECO:0000313" key="1">
    <source>
        <dbReference type="EMBL" id="BAY97635.1"/>
    </source>
</evidence>